<evidence type="ECO:0000256" key="1">
    <source>
        <dbReference type="ARBA" id="ARBA00022723"/>
    </source>
</evidence>
<dbReference type="Pfam" id="PF14226">
    <property type="entry name" value="DIOX_N"/>
    <property type="match status" value="1"/>
</dbReference>
<keyword evidence="2 3" id="KW-0408">Iron</keyword>
<proteinExistence type="inferred from homology"/>
<evidence type="ECO:0000256" key="2">
    <source>
        <dbReference type="ARBA" id="ARBA00023004"/>
    </source>
</evidence>
<keyword evidence="6" id="KW-1185">Reference proteome</keyword>
<dbReference type="GO" id="GO:0046872">
    <property type="term" value="F:metal ion binding"/>
    <property type="evidence" value="ECO:0007669"/>
    <property type="project" value="UniProtKB-KW"/>
</dbReference>
<dbReference type="InterPro" id="IPR005123">
    <property type="entry name" value="Oxoglu/Fe-dep_dioxygenase_dom"/>
</dbReference>
<dbReference type="InterPro" id="IPR027443">
    <property type="entry name" value="IPNS-like_sf"/>
</dbReference>
<evidence type="ECO:0000256" key="3">
    <source>
        <dbReference type="RuleBase" id="RU003682"/>
    </source>
</evidence>
<dbReference type="InterPro" id="IPR050231">
    <property type="entry name" value="Iron_ascorbate_oxido_reductase"/>
</dbReference>
<accession>A0AAV1E1M4</accession>
<dbReference type="InterPro" id="IPR026992">
    <property type="entry name" value="DIOX_N"/>
</dbReference>
<dbReference type="AlphaFoldDB" id="A0AAV1E1M4"/>
<dbReference type="Pfam" id="PF03171">
    <property type="entry name" value="2OG-FeII_Oxy"/>
    <property type="match status" value="1"/>
</dbReference>
<comment type="similarity">
    <text evidence="3">Belongs to the iron/ascorbate-dependent oxidoreductase family.</text>
</comment>
<dbReference type="EMBL" id="OX459124">
    <property type="protein sequence ID" value="CAI9114065.1"/>
    <property type="molecule type" value="Genomic_DNA"/>
</dbReference>
<keyword evidence="1 3" id="KW-0479">Metal-binding</keyword>
<evidence type="ECO:0000259" key="4">
    <source>
        <dbReference type="PROSITE" id="PS51471"/>
    </source>
</evidence>
<dbReference type="GO" id="GO:0002238">
    <property type="term" value="P:response to molecule of fungal origin"/>
    <property type="evidence" value="ECO:0007669"/>
    <property type="project" value="UniProtKB-ARBA"/>
</dbReference>
<dbReference type="Gene3D" id="2.60.120.330">
    <property type="entry name" value="B-lactam Antibiotic, Isopenicillin N Synthase, Chain"/>
    <property type="match status" value="1"/>
</dbReference>
<name>A0AAV1E1M4_OLDCO</name>
<dbReference type="GO" id="GO:0009805">
    <property type="term" value="P:coumarin biosynthetic process"/>
    <property type="evidence" value="ECO:0007669"/>
    <property type="project" value="UniProtKB-ARBA"/>
</dbReference>
<organism evidence="5 6">
    <name type="scientific">Oldenlandia corymbosa var. corymbosa</name>
    <dbReference type="NCBI Taxonomy" id="529605"/>
    <lineage>
        <taxon>Eukaryota</taxon>
        <taxon>Viridiplantae</taxon>
        <taxon>Streptophyta</taxon>
        <taxon>Embryophyta</taxon>
        <taxon>Tracheophyta</taxon>
        <taxon>Spermatophyta</taxon>
        <taxon>Magnoliopsida</taxon>
        <taxon>eudicotyledons</taxon>
        <taxon>Gunneridae</taxon>
        <taxon>Pentapetalae</taxon>
        <taxon>asterids</taxon>
        <taxon>lamiids</taxon>
        <taxon>Gentianales</taxon>
        <taxon>Rubiaceae</taxon>
        <taxon>Rubioideae</taxon>
        <taxon>Spermacoceae</taxon>
        <taxon>Hedyotis-Oldenlandia complex</taxon>
        <taxon>Oldenlandia</taxon>
    </lineage>
</organism>
<gene>
    <name evidence="5" type="ORF">OLC1_LOCUS20925</name>
</gene>
<dbReference type="SUPFAM" id="SSF51197">
    <property type="entry name" value="Clavaminate synthase-like"/>
    <property type="match status" value="1"/>
</dbReference>
<evidence type="ECO:0000313" key="5">
    <source>
        <dbReference type="EMBL" id="CAI9114065.1"/>
    </source>
</evidence>
<reference evidence="5" key="1">
    <citation type="submission" date="2023-03" db="EMBL/GenBank/DDBJ databases">
        <authorList>
            <person name="Julca I."/>
        </authorList>
    </citation>
    <scope>NUCLEOTIDE SEQUENCE</scope>
</reference>
<dbReference type="GO" id="GO:0016706">
    <property type="term" value="F:2-oxoglutarate-dependent dioxygenase activity"/>
    <property type="evidence" value="ECO:0007669"/>
    <property type="project" value="UniProtKB-ARBA"/>
</dbReference>
<evidence type="ECO:0000313" key="6">
    <source>
        <dbReference type="Proteomes" id="UP001161247"/>
    </source>
</evidence>
<dbReference type="PROSITE" id="PS51471">
    <property type="entry name" value="FE2OG_OXY"/>
    <property type="match status" value="1"/>
</dbReference>
<dbReference type="PANTHER" id="PTHR47990">
    <property type="entry name" value="2-OXOGLUTARATE (2OG) AND FE(II)-DEPENDENT OXYGENASE SUPERFAMILY PROTEIN-RELATED"/>
    <property type="match status" value="1"/>
</dbReference>
<protein>
    <submittedName>
        <fullName evidence="5">OLC1v1014685C1</fullName>
    </submittedName>
</protein>
<keyword evidence="3" id="KW-0560">Oxidoreductase</keyword>
<dbReference type="Proteomes" id="UP001161247">
    <property type="component" value="Chromosome 7"/>
</dbReference>
<feature type="domain" description="Fe2OG dioxygenase" evidence="4">
    <location>
        <begin position="167"/>
        <end position="269"/>
    </location>
</feature>
<dbReference type="InterPro" id="IPR044861">
    <property type="entry name" value="IPNS-like_FE2OG_OXY"/>
</dbReference>
<sequence length="315" mass="35619">MGSDENLGKELPIIHFNNESLTPGSSSWVSTSQMIRLALESYGCFVAVCERLISLEMHHKLFDLSKDLFNLPVETKEKSTSEYLGFGYGANFGPFMPLIEYLGITYGSTHEAIKVFTNLMWPDGNDQFCETAYSYTRQLLELMNVVMRMALESYGAEKYYDLLDESAFHMMRLIKYRTPNEDEINVGLHPHVDKTFLGIVDTNHVKGLELQTKDGDWIGFQPSPSNFLILAGEAFTALSNGRVYAPLHRVIIGGAEEKYSIGLFSFMHGTLEIPEEFVDEEHPLQFKPFNNVAYLNYCGGENVISEHAIKEFCGI</sequence>